<organism evidence="2 3">
    <name type="scientific">Aphanomyces astaci</name>
    <name type="common">Crayfish plague agent</name>
    <dbReference type="NCBI Taxonomy" id="112090"/>
    <lineage>
        <taxon>Eukaryota</taxon>
        <taxon>Sar</taxon>
        <taxon>Stramenopiles</taxon>
        <taxon>Oomycota</taxon>
        <taxon>Saprolegniomycetes</taxon>
        <taxon>Saprolegniales</taxon>
        <taxon>Verrucalvaceae</taxon>
        <taxon>Aphanomyces</taxon>
    </lineage>
</organism>
<proteinExistence type="predicted"/>
<comment type="caution">
    <text evidence="2">The sequence shown here is derived from an EMBL/GenBank/DDBJ whole genome shotgun (WGS) entry which is preliminary data.</text>
</comment>
<dbReference type="AlphaFoldDB" id="A0A6A5B2S3"/>
<reference evidence="2 3" key="1">
    <citation type="submission" date="2019-06" db="EMBL/GenBank/DDBJ databases">
        <title>Genomics analysis of Aphanomyces spp. identifies a new class of oomycete effector associated with host adaptation.</title>
        <authorList>
            <person name="Gaulin E."/>
        </authorList>
    </citation>
    <scope>NUCLEOTIDE SEQUENCE [LARGE SCALE GENOMIC DNA]</scope>
    <source>
        <strain evidence="2 3">E</strain>
    </source>
</reference>
<accession>A0A6A5B2S3</accession>
<dbReference type="Proteomes" id="UP000469452">
    <property type="component" value="Unassembled WGS sequence"/>
</dbReference>
<dbReference type="EMBL" id="VJMI01002035">
    <property type="protein sequence ID" value="KAF0775204.1"/>
    <property type="molecule type" value="Genomic_DNA"/>
</dbReference>
<protein>
    <submittedName>
        <fullName evidence="2">Uncharacterized protein</fullName>
    </submittedName>
</protein>
<gene>
    <name evidence="2" type="ORF">AaE_001099</name>
</gene>
<sequence>MFHHYCNLSQQQQRDTLYSTSRRGYVTTSLSVTRTMLASQRQGFIVHVVSSHSVQNNLLHKQCAETIAQCSQSLQERRQQMAALSLPFTPLRKKSMTNSSSRDRYASPAPATSRLFDSTLSPIVPENCPPQPTPEPSCDVRKRLSFLDDAMDDDKTLDTVASVTTSGDLSAQSINASDASLNDSKAEGTML</sequence>
<evidence type="ECO:0000313" key="3">
    <source>
        <dbReference type="Proteomes" id="UP000469452"/>
    </source>
</evidence>
<evidence type="ECO:0000256" key="1">
    <source>
        <dbReference type="SAM" id="MobiDB-lite"/>
    </source>
</evidence>
<dbReference type="VEuPathDB" id="FungiDB:H257_00731"/>
<feature type="region of interest" description="Disordered" evidence="1">
    <location>
        <begin position="120"/>
        <end position="139"/>
    </location>
</feature>
<feature type="region of interest" description="Disordered" evidence="1">
    <location>
        <begin position="86"/>
        <end position="113"/>
    </location>
</feature>
<evidence type="ECO:0000313" key="2">
    <source>
        <dbReference type="EMBL" id="KAF0775204.1"/>
    </source>
</evidence>
<name>A0A6A5B2S3_APHAT</name>